<organism evidence="2 3">
    <name type="scientific">Mycena chlorophos</name>
    <name type="common">Agaric fungus</name>
    <name type="synonym">Agaricus chlorophos</name>
    <dbReference type="NCBI Taxonomy" id="658473"/>
    <lineage>
        <taxon>Eukaryota</taxon>
        <taxon>Fungi</taxon>
        <taxon>Dikarya</taxon>
        <taxon>Basidiomycota</taxon>
        <taxon>Agaricomycotina</taxon>
        <taxon>Agaricomycetes</taxon>
        <taxon>Agaricomycetidae</taxon>
        <taxon>Agaricales</taxon>
        <taxon>Marasmiineae</taxon>
        <taxon>Mycenaceae</taxon>
        <taxon>Mycena</taxon>
    </lineage>
</organism>
<gene>
    <name evidence="2" type="ORF">MCHLO_02399</name>
</gene>
<evidence type="ECO:0000313" key="3">
    <source>
        <dbReference type="Proteomes" id="UP000815677"/>
    </source>
</evidence>
<name>A0ABQ0L0T9_MYCCL</name>
<feature type="compositionally biased region" description="Pro residues" evidence="1">
    <location>
        <begin position="112"/>
        <end position="127"/>
    </location>
</feature>
<evidence type="ECO:0000256" key="1">
    <source>
        <dbReference type="SAM" id="MobiDB-lite"/>
    </source>
</evidence>
<accession>A0ABQ0L0T9</accession>
<keyword evidence="3" id="KW-1185">Reference proteome</keyword>
<protein>
    <recommendedName>
        <fullName evidence="4">C2H2-type domain-containing protein</fullName>
    </recommendedName>
</protein>
<sequence length="209" mass="23222">MPREQRQKPTCDLCGKELRNGASSQVIHDRTCPGLRRLHLQSVADAHQQLAQAASRPAEVLVAAESSVLPPPPPNPPSLGLRPSGRPERTRRLPARFKDAAPPRPSRVRNNSPPPESTPTPICSPTPPPIPVSWIKTEPNTFGLYKVYPRRPTHDPDQSVTLNELYEASHWTNGGPDDIPLPPEPWYYPFPNASVAHLIKYHIEEEHPG</sequence>
<dbReference type="Proteomes" id="UP000815677">
    <property type="component" value="Unassembled WGS sequence"/>
</dbReference>
<evidence type="ECO:0000313" key="2">
    <source>
        <dbReference type="EMBL" id="GAT44789.1"/>
    </source>
</evidence>
<dbReference type="EMBL" id="DF840211">
    <property type="protein sequence ID" value="GAT44789.1"/>
    <property type="molecule type" value="Genomic_DNA"/>
</dbReference>
<feature type="region of interest" description="Disordered" evidence="1">
    <location>
        <begin position="64"/>
        <end position="127"/>
    </location>
</feature>
<evidence type="ECO:0008006" key="4">
    <source>
        <dbReference type="Google" id="ProtNLM"/>
    </source>
</evidence>
<reference evidence="2" key="1">
    <citation type="submission" date="2014-09" db="EMBL/GenBank/DDBJ databases">
        <title>Genome sequence of the luminous mushroom Mycena chlorophos for searching fungal bioluminescence genes.</title>
        <authorList>
            <person name="Tanaka Y."/>
            <person name="Kasuga D."/>
            <person name="Oba Y."/>
            <person name="Hase S."/>
            <person name="Sato K."/>
            <person name="Oba Y."/>
            <person name="Sakakibara Y."/>
        </authorList>
    </citation>
    <scope>NUCLEOTIDE SEQUENCE</scope>
</reference>
<proteinExistence type="predicted"/>
<feature type="compositionally biased region" description="Basic and acidic residues" evidence="1">
    <location>
        <begin position="85"/>
        <end position="101"/>
    </location>
</feature>
<feature type="non-terminal residue" evidence="2">
    <location>
        <position position="209"/>
    </location>
</feature>